<feature type="chain" id="PRO_5002145020" description="BIG2 domain-containing protein" evidence="1">
    <location>
        <begin position="19"/>
        <end position="203"/>
    </location>
</feature>
<sequence length="203" mass="22798">MKKILFILALLNFGLASSQCTITGADQIQVGERQVYTATNSEAAECIDCYQWAYLDQKIILEGDTKKNELTVKGAVPGSAVLSLEIKTKDGKSKCDKLIKVIAPTSNILTNDNVKCDIGVSAFKEVRATDKIVVFEPETAETNLSYIWTVTYRNGDIKKSAEKKPQFDYSNEHVIDKVDMEVFLNQCSTKISKSYDSNFWYFF</sequence>
<feature type="signal peptide" evidence="1">
    <location>
        <begin position="1"/>
        <end position="18"/>
    </location>
</feature>
<dbReference type="OrthoDB" id="1251149at2"/>
<comment type="caution">
    <text evidence="2">The sequence shown here is derived from an EMBL/GenBank/DDBJ whole genome shotgun (WGS) entry which is preliminary data.</text>
</comment>
<name>A0A0C1FJY4_9FLAO</name>
<protein>
    <recommendedName>
        <fullName evidence="4">BIG2 domain-containing protein</fullName>
    </recommendedName>
</protein>
<gene>
    <name evidence="2" type="ORF">OA86_12055</name>
</gene>
<keyword evidence="3" id="KW-1185">Reference proteome</keyword>
<accession>A0A0C1FJY4</accession>
<evidence type="ECO:0008006" key="4">
    <source>
        <dbReference type="Google" id="ProtNLM"/>
    </source>
</evidence>
<dbReference type="RefSeq" id="WP_039353589.1">
    <property type="nucleotide sequence ID" value="NZ_FOLA01000011.1"/>
</dbReference>
<evidence type="ECO:0000313" key="3">
    <source>
        <dbReference type="Proteomes" id="UP000031473"/>
    </source>
</evidence>
<evidence type="ECO:0000313" key="2">
    <source>
        <dbReference type="EMBL" id="KIA88244.1"/>
    </source>
</evidence>
<dbReference type="Proteomes" id="UP000031473">
    <property type="component" value="Unassembled WGS sequence"/>
</dbReference>
<evidence type="ECO:0000256" key="1">
    <source>
        <dbReference type="SAM" id="SignalP"/>
    </source>
</evidence>
<keyword evidence="1" id="KW-0732">Signal</keyword>
<dbReference type="EMBL" id="JSYL01000009">
    <property type="protein sequence ID" value="KIA88244.1"/>
    <property type="molecule type" value="Genomic_DNA"/>
</dbReference>
<proteinExistence type="predicted"/>
<organism evidence="2 3">
    <name type="scientific">Kaistella jeonii</name>
    <dbReference type="NCBI Taxonomy" id="266749"/>
    <lineage>
        <taxon>Bacteria</taxon>
        <taxon>Pseudomonadati</taxon>
        <taxon>Bacteroidota</taxon>
        <taxon>Flavobacteriia</taxon>
        <taxon>Flavobacteriales</taxon>
        <taxon>Weeksellaceae</taxon>
        <taxon>Chryseobacterium group</taxon>
        <taxon>Kaistella</taxon>
    </lineage>
</organism>
<reference evidence="2 3" key="1">
    <citation type="submission" date="2014-10" db="EMBL/GenBank/DDBJ databases">
        <title>Kaistella jeonii genome.</title>
        <authorList>
            <person name="Clayton J.T."/>
            <person name="Newman J.D."/>
        </authorList>
    </citation>
    <scope>NUCLEOTIDE SEQUENCE [LARGE SCALE GENOMIC DNA]</scope>
    <source>
        <strain evidence="2 3">DSM 17048</strain>
    </source>
</reference>
<dbReference type="AlphaFoldDB" id="A0A0C1FJY4"/>